<evidence type="ECO:0000313" key="1">
    <source>
        <dbReference type="EMBL" id="KAK6216927.1"/>
    </source>
</evidence>
<dbReference type="EMBL" id="JASAOK010000039">
    <property type="protein sequence ID" value="KAK6216927.1"/>
    <property type="molecule type" value="Genomic_DNA"/>
</dbReference>
<organism evidence="1 2">
    <name type="scientific">Colletotrichum tabaci</name>
    <dbReference type="NCBI Taxonomy" id="1209068"/>
    <lineage>
        <taxon>Eukaryota</taxon>
        <taxon>Fungi</taxon>
        <taxon>Dikarya</taxon>
        <taxon>Ascomycota</taxon>
        <taxon>Pezizomycotina</taxon>
        <taxon>Sordariomycetes</taxon>
        <taxon>Hypocreomycetidae</taxon>
        <taxon>Glomerellales</taxon>
        <taxon>Glomerellaceae</taxon>
        <taxon>Colletotrichum</taxon>
        <taxon>Colletotrichum destructivum species complex</taxon>
    </lineage>
</organism>
<proteinExistence type="predicted"/>
<sequence length="40" mass="5076">MLQGDYQHENENGVFDKLLFICARLRQEYNHYFRASRYWY</sequence>
<comment type="caution">
    <text evidence="1">The sequence shown here is derived from an EMBL/GenBank/DDBJ whole genome shotgun (WGS) entry which is preliminary data.</text>
</comment>
<protein>
    <submittedName>
        <fullName evidence="1">Uncharacterized protein</fullName>
    </submittedName>
</protein>
<dbReference type="AlphaFoldDB" id="A0AAV9TAK6"/>
<gene>
    <name evidence="1" type="ORF">QIS74_07041</name>
</gene>
<accession>A0AAV9TAK6</accession>
<name>A0AAV9TAK6_9PEZI</name>
<keyword evidence="2" id="KW-1185">Reference proteome</keyword>
<evidence type="ECO:0000313" key="2">
    <source>
        <dbReference type="Proteomes" id="UP001327957"/>
    </source>
</evidence>
<reference evidence="1 2" key="1">
    <citation type="submission" date="2023-04" db="EMBL/GenBank/DDBJ databases">
        <title>Colletotrichum tabacum stain YC1 causing leaf anthracnose on Nicotiana tabacum(L.) cv.</title>
        <authorList>
            <person name="Ji Z."/>
            <person name="Wang M."/>
            <person name="Zhang J."/>
            <person name="Wang N."/>
            <person name="Zhou Z."/>
        </authorList>
    </citation>
    <scope>NUCLEOTIDE SEQUENCE [LARGE SCALE GENOMIC DNA]</scope>
    <source>
        <strain evidence="1 2">YC1</strain>
    </source>
</reference>
<dbReference type="Proteomes" id="UP001327957">
    <property type="component" value="Unassembled WGS sequence"/>
</dbReference>